<feature type="domain" description="C3H1-type" evidence="13">
    <location>
        <begin position="41"/>
        <end position="70"/>
    </location>
</feature>
<comment type="similarity">
    <text evidence="2 12">Belongs to the CPSF4/YTH1 family.</text>
</comment>
<name>A0A8H7FB28_AGABI</name>
<dbReference type="GO" id="GO:0008270">
    <property type="term" value="F:zinc ion binding"/>
    <property type="evidence" value="ECO:0007669"/>
    <property type="project" value="UniProtKB-KW"/>
</dbReference>
<feature type="zinc finger region" description="C3H1-type" evidence="11">
    <location>
        <begin position="169"/>
        <end position="195"/>
    </location>
</feature>
<comment type="subcellular location">
    <subcellularLocation>
        <location evidence="1 12">Nucleus</location>
    </subcellularLocation>
</comment>
<dbReference type="PROSITE" id="PS50103">
    <property type="entry name" value="ZF_C3H1"/>
    <property type="match status" value="4"/>
</dbReference>
<evidence type="ECO:0000259" key="13">
    <source>
        <dbReference type="PROSITE" id="PS50103"/>
    </source>
</evidence>
<dbReference type="SUPFAM" id="SSF111038">
    <property type="entry name" value="YjbQ-like"/>
    <property type="match status" value="1"/>
</dbReference>
<proteinExistence type="inferred from homology"/>
<organism evidence="15 16">
    <name type="scientific">Agaricus bisporus var. burnettii</name>
    <dbReference type="NCBI Taxonomy" id="192524"/>
    <lineage>
        <taxon>Eukaryota</taxon>
        <taxon>Fungi</taxon>
        <taxon>Dikarya</taxon>
        <taxon>Basidiomycota</taxon>
        <taxon>Agaricomycotina</taxon>
        <taxon>Agaricomycetes</taxon>
        <taxon>Agaricomycetidae</taxon>
        <taxon>Agaricales</taxon>
        <taxon>Agaricineae</taxon>
        <taxon>Agaricaceae</taxon>
        <taxon>Agaricus</taxon>
    </lineage>
</organism>
<reference evidence="15 16" key="1">
    <citation type="journal article" name="Sci. Rep.">
        <title>Telomere-to-telomere assembled and centromere annotated genomes of the two main subspecies of the button mushroom Agaricus bisporus reveal especially polymorphic chromosome ends.</title>
        <authorList>
            <person name="Sonnenberg A.S.M."/>
            <person name="Sedaghat-Telgerd N."/>
            <person name="Lavrijssen B."/>
            <person name="Ohm R.A."/>
            <person name="Hendrickx P.M."/>
            <person name="Scholtmeijer K."/>
            <person name="Baars J.J.P."/>
            <person name="van Peer A."/>
        </authorList>
    </citation>
    <scope>NUCLEOTIDE SEQUENCE [LARGE SCALE GENOMIC DNA]</scope>
    <source>
        <strain evidence="15 16">H119_p4</strain>
    </source>
</reference>
<dbReference type="EMBL" id="JABXXO010000001">
    <property type="protein sequence ID" value="KAF7784396.1"/>
    <property type="molecule type" value="Genomic_DNA"/>
</dbReference>
<gene>
    <name evidence="15" type="ORF">Agabi119p4_561</name>
</gene>
<evidence type="ECO:0000259" key="14">
    <source>
        <dbReference type="PROSITE" id="PS50158"/>
    </source>
</evidence>
<keyword evidence="3 12" id="KW-0507">mRNA processing</keyword>
<dbReference type="PROSITE" id="PS50158">
    <property type="entry name" value="ZF_CCHC"/>
    <property type="match status" value="1"/>
</dbReference>
<dbReference type="Proteomes" id="UP000629468">
    <property type="component" value="Unassembled WGS sequence"/>
</dbReference>
<dbReference type="SUPFAM" id="SSF57756">
    <property type="entry name" value="Retrovirus zinc finger-like domains"/>
    <property type="match status" value="1"/>
</dbReference>
<evidence type="ECO:0000256" key="4">
    <source>
        <dbReference type="ARBA" id="ARBA00022723"/>
    </source>
</evidence>
<dbReference type="SMART" id="SM00356">
    <property type="entry name" value="ZnF_C3H1"/>
    <property type="match status" value="5"/>
</dbReference>
<feature type="zinc finger region" description="C3H1-type" evidence="11">
    <location>
        <begin position="41"/>
        <end position="70"/>
    </location>
</feature>
<evidence type="ECO:0000256" key="3">
    <source>
        <dbReference type="ARBA" id="ARBA00022664"/>
    </source>
</evidence>
<dbReference type="InterPro" id="IPR036875">
    <property type="entry name" value="Znf_CCHC_sf"/>
</dbReference>
<evidence type="ECO:0000313" key="16">
    <source>
        <dbReference type="Proteomes" id="UP000629468"/>
    </source>
</evidence>
<evidence type="ECO:0000256" key="11">
    <source>
        <dbReference type="PROSITE-ProRule" id="PRU00723"/>
    </source>
</evidence>
<dbReference type="GO" id="GO:0003723">
    <property type="term" value="F:RNA binding"/>
    <property type="evidence" value="ECO:0007669"/>
    <property type="project" value="UniProtKB-UniRule"/>
</dbReference>
<protein>
    <recommendedName>
        <fullName evidence="12">mRNA 3'-end-processing protein</fullName>
    </recommendedName>
</protein>
<dbReference type="SUPFAM" id="SSF90229">
    <property type="entry name" value="CCCH zinc finger"/>
    <property type="match status" value="2"/>
</dbReference>
<evidence type="ECO:0000256" key="9">
    <source>
        <dbReference type="ARBA" id="ARBA00023242"/>
    </source>
</evidence>
<keyword evidence="7 11" id="KW-0862">Zinc</keyword>
<feature type="domain" description="C3H1-type" evidence="13">
    <location>
        <begin position="169"/>
        <end position="195"/>
    </location>
</feature>
<dbReference type="Pfam" id="PF14608">
    <property type="entry name" value="zf-CCCH_2"/>
    <property type="match status" value="1"/>
</dbReference>
<keyword evidence="8 12" id="KW-0694">RNA-binding</keyword>
<comment type="caution">
    <text evidence="15">The sequence shown here is derived from an EMBL/GenBank/DDBJ whole genome shotgun (WGS) entry which is preliminary data.</text>
</comment>
<evidence type="ECO:0000256" key="12">
    <source>
        <dbReference type="RuleBase" id="RU369008"/>
    </source>
</evidence>
<dbReference type="PROSITE" id="PS01314">
    <property type="entry name" value="UPF0047"/>
    <property type="match status" value="1"/>
</dbReference>
<dbReference type="Pfam" id="PF00098">
    <property type="entry name" value="zf-CCHC"/>
    <property type="match status" value="1"/>
</dbReference>
<feature type="zinc finger region" description="C3H1-type" evidence="11">
    <location>
        <begin position="89"/>
        <end position="116"/>
    </location>
</feature>
<dbReference type="AlphaFoldDB" id="A0A8H7FB28"/>
<evidence type="ECO:0000256" key="10">
    <source>
        <dbReference type="ARBA" id="ARBA00024826"/>
    </source>
</evidence>
<dbReference type="Pfam" id="PF00642">
    <property type="entry name" value="zf-CCCH"/>
    <property type="match status" value="2"/>
</dbReference>
<dbReference type="GO" id="GO:0031124">
    <property type="term" value="P:mRNA 3'-end processing"/>
    <property type="evidence" value="ECO:0007669"/>
    <property type="project" value="UniProtKB-UniRule"/>
</dbReference>
<sequence length="434" mass="48805">MTTANPLAGPSVLKDIVNPQFHQNSFPAESYIKVDLGIKLDKDDQICRLFLTPAGCPLGPLHCPLRHTSPSAQNFQPPKPLPTHPRDRERVSTVCKHWLRGLCKKGDACEFLHEYNLRRMPECYWFAKYGYCSAGDECLYAHPKERKIECPDYNRGFCKLGPICPRKHVRKVACQLYLTGFCPMGPECPRGHPKPNLPLASAYEPPPALSNRELGPPPPGFARYADLDRVPGNLAVGPNGPLQMPQRRDPNEVTCFKCGEKGHYANHCRNRNILFDFVYFSYLHHSYVPSSYVCTGMGWQKTFNLSRRSKGCHLVTSEITSQIQDGLNGVQAGMLFLFIQHTSAALTINENYDPDVRKDMDMALDNAVPETLDWLHTDEGPDDSVSHTKTTLVGTSISIPITDGRMNLGTWQGIYLTEFRHMPHSRRIVATILS</sequence>
<feature type="zinc finger region" description="C3H1-type" evidence="11">
    <location>
        <begin position="117"/>
        <end position="145"/>
    </location>
</feature>
<dbReference type="InterPro" id="IPR035917">
    <property type="entry name" value="YjbQ-like_sf"/>
</dbReference>
<dbReference type="InterPro" id="IPR001602">
    <property type="entry name" value="UPF0047_YjbQ-like"/>
</dbReference>
<dbReference type="PANTHER" id="PTHR23102:SF24">
    <property type="entry name" value="CLEAVAGE AND POLYADENYLATION SPECIFICITY FACTOR SUBUNIT 4"/>
    <property type="match status" value="1"/>
</dbReference>
<evidence type="ECO:0000256" key="6">
    <source>
        <dbReference type="ARBA" id="ARBA00022771"/>
    </source>
</evidence>
<evidence type="ECO:0000256" key="7">
    <source>
        <dbReference type="ARBA" id="ARBA00022833"/>
    </source>
</evidence>
<dbReference type="Gene3D" id="4.10.60.10">
    <property type="entry name" value="Zinc finger, CCHC-type"/>
    <property type="match status" value="1"/>
</dbReference>
<dbReference type="InterPro" id="IPR045348">
    <property type="entry name" value="CPSF4/Yth1"/>
</dbReference>
<dbReference type="Gene3D" id="4.10.1000.10">
    <property type="entry name" value="Zinc finger, CCCH-type"/>
    <property type="match status" value="2"/>
</dbReference>
<accession>A0A8H7FB28</accession>
<evidence type="ECO:0000256" key="1">
    <source>
        <dbReference type="ARBA" id="ARBA00004123"/>
    </source>
</evidence>
<dbReference type="PANTHER" id="PTHR23102">
    <property type="entry name" value="CLEAVAGE AND POLYADENYLATION SPECIFICITY FACTOR SUBUNIT 4-RELATED"/>
    <property type="match status" value="1"/>
</dbReference>
<keyword evidence="5 12" id="KW-0677">Repeat</keyword>
<evidence type="ECO:0000256" key="2">
    <source>
        <dbReference type="ARBA" id="ARBA00008907"/>
    </source>
</evidence>
<evidence type="ECO:0000256" key="8">
    <source>
        <dbReference type="ARBA" id="ARBA00022884"/>
    </source>
</evidence>
<dbReference type="SMART" id="SM00343">
    <property type="entry name" value="ZnF_C2HC"/>
    <property type="match status" value="1"/>
</dbReference>
<feature type="domain" description="C3H1-type" evidence="13">
    <location>
        <begin position="89"/>
        <end position="116"/>
    </location>
</feature>
<dbReference type="NCBIfam" id="TIGR00149">
    <property type="entry name" value="TIGR00149_YjbQ"/>
    <property type="match status" value="1"/>
</dbReference>
<keyword evidence="6 11" id="KW-0863">Zinc-finger</keyword>
<dbReference type="InterPro" id="IPR000571">
    <property type="entry name" value="Znf_CCCH"/>
</dbReference>
<evidence type="ECO:0000256" key="5">
    <source>
        <dbReference type="ARBA" id="ARBA00022737"/>
    </source>
</evidence>
<dbReference type="GO" id="GO:0005634">
    <property type="term" value="C:nucleus"/>
    <property type="evidence" value="ECO:0007669"/>
    <property type="project" value="UniProtKB-SubCell"/>
</dbReference>
<dbReference type="FunFam" id="4.10.1000.10:FF:000017">
    <property type="entry name" value="Cleavage and polyadenylation specificity factor 30 kDa subunit"/>
    <property type="match status" value="1"/>
</dbReference>
<dbReference type="InterPro" id="IPR036855">
    <property type="entry name" value="Znf_CCCH_sf"/>
</dbReference>
<comment type="function">
    <text evidence="10 12">Component of the cleavage factor I (CF I) involved in pre-mRNA 3'-end processing.</text>
</comment>
<dbReference type="Gene3D" id="2.60.120.460">
    <property type="entry name" value="YjbQ-like"/>
    <property type="match status" value="1"/>
</dbReference>
<feature type="domain" description="C3H1-type" evidence="13">
    <location>
        <begin position="117"/>
        <end position="145"/>
    </location>
</feature>
<dbReference type="InterPro" id="IPR001878">
    <property type="entry name" value="Znf_CCHC"/>
</dbReference>
<feature type="domain" description="CCHC-type" evidence="14">
    <location>
        <begin position="255"/>
        <end position="270"/>
    </location>
</feature>
<evidence type="ECO:0000313" key="15">
    <source>
        <dbReference type="EMBL" id="KAF7784396.1"/>
    </source>
</evidence>
<dbReference type="Pfam" id="PF01894">
    <property type="entry name" value="YjbQ"/>
    <property type="match status" value="1"/>
</dbReference>
<keyword evidence="4 11" id="KW-0479">Metal-binding</keyword>
<keyword evidence="9 12" id="KW-0539">Nucleus</keyword>